<keyword evidence="1" id="KW-0732">Signal</keyword>
<evidence type="ECO:0008006" key="4">
    <source>
        <dbReference type="Google" id="ProtNLM"/>
    </source>
</evidence>
<dbReference type="RefSeq" id="WP_045029660.1">
    <property type="nucleotide sequence ID" value="NZ_JRHC01000002.1"/>
</dbReference>
<evidence type="ECO:0000256" key="1">
    <source>
        <dbReference type="SAM" id="SignalP"/>
    </source>
</evidence>
<feature type="signal peptide" evidence="1">
    <location>
        <begin position="1"/>
        <end position="18"/>
    </location>
</feature>
<dbReference type="OrthoDB" id="1118915at2"/>
<name>A0A0D8J9U3_9BACT</name>
<dbReference type="PROSITE" id="PS51257">
    <property type="entry name" value="PROKAR_LIPOPROTEIN"/>
    <property type="match status" value="1"/>
</dbReference>
<dbReference type="EMBL" id="JRHC01000002">
    <property type="protein sequence ID" value="KJF43745.1"/>
    <property type="molecule type" value="Genomic_DNA"/>
</dbReference>
<dbReference type="InterPro" id="IPR045921">
    <property type="entry name" value="DUF6340"/>
</dbReference>
<dbReference type="Proteomes" id="UP000032544">
    <property type="component" value="Unassembled WGS sequence"/>
</dbReference>
<evidence type="ECO:0000313" key="3">
    <source>
        <dbReference type="Proteomes" id="UP000032544"/>
    </source>
</evidence>
<dbReference type="STRING" id="1544798.LH29_11725"/>
<sequence length="395" mass="45649">MKNRAVFLSGVLTLFVLASCNTLYNTKTIDIEIVEPSTMTIAPKFRNIAVQYNNVNCSPNKYLNQYEEFGTQKTENENSDSIASHIFFDHFITELNKQAFFDTLIIINERNYSTTRVVDTIDYEPYFREDSTTHISMTPEQINVFNSGYFLQANTTSVRPKSDSLIMHPQFGLYTPGQLQDIHENTGADLLLSLDYFGASDGRYYHRQLELGSKQVINWTQWSFYDLIDMKYLLAYSKLDTVKWMEHSPGIKNADDVLPPRTDAIYNAAEISAENFAISIVPHWVQVQRMYYSSGHVELQQADELIQNAQWLDVAELWRKQLYNENKKIIAKCMYNLGLACEMEGDLETAMGWVVKSYHTLGPKNELHAENCMQYIRLLSTRQADMKLLELQFGR</sequence>
<gene>
    <name evidence="2" type="ORF">LH29_11725</name>
</gene>
<accession>A0A0D8J9U3</accession>
<organism evidence="2 3">
    <name type="scientific">Draconibacterium sediminis</name>
    <dbReference type="NCBI Taxonomy" id="1544798"/>
    <lineage>
        <taxon>Bacteria</taxon>
        <taxon>Pseudomonadati</taxon>
        <taxon>Bacteroidota</taxon>
        <taxon>Bacteroidia</taxon>
        <taxon>Marinilabiliales</taxon>
        <taxon>Prolixibacteraceae</taxon>
        <taxon>Draconibacterium</taxon>
    </lineage>
</organism>
<dbReference type="Pfam" id="PF19867">
    <property type="entry name" value="DUF6340"/>
    <property type="match status" value="1"/>
</dbReference>
<keyword evidence="3" id="KW-1185">Reference proteome</keyword>
<proteinExistence type="predicted"/>
<dbReference type="AlphaFoldDB" id="A0A0D8J9U3"/>
<evidence type="ECO:0000313" key="2">
    <source>
        <dbReference type="EMBL" id="KJF43745.1"/>
    </source>
</evidence>
<protein>
    <recommendedName>
        <fullName evidence="4">Tetratricopeptide repeat protein</fullName>
    </recommendedName>
</protein>
<feature type="chain" id="PRO_5002330718" description="Tetratricopeptide repeat protein" evidence="1">
    <location>
        <begin position="19"/>
        <end position="395"/>
    </location>
</feature>
<comment type="caution">
    <text evidence="2">The sequence shown here is derived from an EMBL/GenBank/DDBJ whole genome shotgun (WGS) entry which is preliminary data.</text>
</comment>
<reference evidence="2 3" key="1">
    <citation type="submission" date="2014-09" db="EMBL/GenBank/DDBJ databases">
        <title>Draft Genome Sequence of Draconibacterium sp. JN14CK-3.</title>
        <authorList>
            <person name="Dong C."/>
            <person name="Lai Q."/>
            <person name="Shao Z."/>
        </authorList>
    </citation>
    <scope>NUCLEOTIDE SEQUENCE [LARGE SCALE GENOMIC DNA]</scope>
    <source>
        <strain evidence="2 3">JN14CK-3</strain>
    </source>
</reference>